<comment type="subunit">
    <text evidence="9">Component of the Mediator complex.</text>
</comment>
<comment type="subcellular location">
    <subcellularLocation>
        <location evidence="1 9">Nucleus</location>
    </subcellularLocation>
</comment>
<feature type="compositionally biased region" description="Polar residues" evidence="10">
    <location>
        <begin position="1"/>
        <end position="18"/>
    </location>
</feature>
<evidence type="ECO:0000256" key="7">
    <source>
        <dbReference type="ARBA" id="ARBA00023242"/>
    </source>
</evidence>
<reference evidence="11 12" key="1">
    <citation type="submission" date="2018-05" db="EMBL/GenBank/DDBJ databases">
        <title>Genome sequencing and assembly of the regulated plant pathogen Lachnellula willkommii and related sister species for the development of diagnostic species identification markers.</title>
        <authorList>
            <person name="Giroux E."/>
            <person name="Bilodeau G."/>
        </authorList>
    </citation>
    <scope>NUCLEOTIDE SEQUENCE [LARGE SCALE GENOMIC DNA]</scope>
    <source>
        <strain evidence="11 12">CBS 160.35</strain>
    </source>
</reference>
<dbReference type="InterPro" id="IPR013942">
    <property type="entry name" value="Mediator_Med19_fun"/>
</dbReference>
<keyword evidence="7 9" id="KW-0539">Nucleus</keyword>
<dbReference type="EMBL" id="QGMI01000092">
    <property type="protein sequence ID" value="TVY47430.1"/>
    <property type="molecule type" value="Genomic_DNA"/>
</dbReference>
<keyword evidence="4 9" id="KW-0805">Transcription regulation</keyword>
<dbReference type="Pfam" id="PF08633">
    <property type="entry name" value="Rox3"/>
    <property type="match status" value="1"/>
</dbReference>
<keyword evidence="6 9" id="KW-0804">Transcription</keyword>
<evidence type="ECO:0000256" key="8">
    <source>
        <dbReference type="ARBA" id="ARBA00032018"/>
    </source>
</evidence>
<dbReference type="GO" id="GO:0006357">
    <property type="term" value="P:regulation of transcription by RNA polymerase II"/>
    <property type="evidence" value="ECO:0007669"/>
    <property type="project" value="InterPro"/>
</dbReference>
<evidence type="ECO:0000313" key="11">
    <source>
        <dbReference type="EMBL" id="TVY47430.1"/>
    </source>
</evidence>
<protein>
    <recommendedName>
        <fullName evidence="3 9">Mediator of RNA polymerase II transcription subunit 19</fullName>
    </recommendedName>
    <alternativeName>
        <fullName evidence="8 9">Mediator complex subunit 19</fullName>
    </alternativeName>
</protein>
<comment type="function">
    <text evidence="9">Component of the Mediator complex, a coactivator involved in the regulated transcription of nearly all RNA polymerase II-dependent genes. Mediator functions as a bridge to convey information from gene-specific regulatory proteins to the basal RNA polymerase II transcription machinery. Mediator is recruited to promoters by direct interactions with regulatory proteins and serves as a scaffold for the assembly of a functional preinitiation complex with RNA polymerase II and the general transcription factors.</text>
</comment>
<sequence length="362" mass="39564">MPSDHPQTPESPSRSSFGPSDLPRKPSTSPHFTNSLPTPAHSINGSMSSFSEPQIVEANTRDENSTKRKRDVEDHGDRDQKKAHIEDSRLSIEDLHLDVGEKYLLCRTPHPGQTPLLSQDLFERYSLESIAKSVARQKPNGEKNALRKTYKNFFKALELSGDPQVDKKEVNAPGTLSAMLAQPDEQWDSEMVLGHDMDKGLSDAVKTSMGKALTMARGKIPKAAWNPAILGEVAAPSQLSEPAKGLHSGNRTPIPHAATATRAGKGELPRPKRNVKKRSYGDASYEGYGEGYVDDDTHDVGYSTGDGEDRSGRKRPKKVGSLLYMHAQDSQLTNTKKTGPHSFQNPSGPMRQNSYGPGMVGV</sequence>
<feature type="region of interest" description="Disordered" evidence="10">
    <location>
        <begin position="1"/>
        <end position="86"/>
    </location>
</feature>
<evidence type="ECO:0000256" key="1">
    <source>
        <dbReference type="ARBA" id="ARBA00004123"/>
    </source>
</evidence>
<proteinExistence type="inferred from homology"/>
<evidence type="ECO:0000256" key="9">
    <source>
        <dbReference type="RuleBase" id="RU364151"/>
    </source>
</evidence>
<comment type="caution">
    <text evidence="11">The sequence shown here is derived from an EMBL/GenBank/DDBJ whole genome shotgun (WGS) entry which is preliminary data.</text>
</comment>
<feature type="compositionally biased region" description="Polar residues" evidence="10">
    <location>
        <begin position="26"/>
        <end position="52"/>
    </location>
</feature>
<dbReference type="GO" id="GO:0003712">
    <property type="term" value="F:transcription coregulator activity"/>
    <property type="evidence" value="ECO:0007669"/>
    <property type="project" value="InterPro"/>
</dbReference>
<evidence type="ECO:0000256" key="3">
    <source>
        <dbReference type="ARBA" id="ARBA00019615"/>
    </source>
</evidence>
<keyword evidence="12" id="KW-1185">Reference proteome</keyword>
<dbReference type="GO" id="GO:0016592">
    <property type="term" value="C:mediator complex"/>
    <property type="evidence" value="ECO:0007669"/>
    <property type="project" value="InterPro"/>
</dbReference>
<evidence type="ECO:0000313" key="12">
    <source>
        <dbReference type="Proteomes" id="UP000443090"/>
    </source>
</evidence>
<gene>
    <name evidence="11" type="primary">ROX3</name>
    <name evidence="9" type="synonym">MED19</name>
    <name evidence="11" type="ORF">LOCC1_G003058</name>
</gene>
<evidence type="ECO:0000256" key="4">
    <source>
        <dbReference type="ARBA" id="ARBA00023015"/>
    </source>
</evidence>
<evidence type="ECO:0000256" key="10">
    <source>
        <dbReference type="SAM" id="MobiDB-lite"/>
    </source>
</evidence>
<feature type="compositionally biased region" description="Basic and acidic residues" evidence="10">
    <location>
        <begin position="59"/>
        <end position="86"/>
    </location>
</feature>
<keyword evidence="5 9" id="KW-0010">Activator</keyword>
<accession>A0A8H8UGE6</accession>
<dbReference type="AlphaFoldDB" id="A0A8H8UGE6"/>
<evidence type="ECO:0000256" key="2">
    <source>
        <dbReference type="ARBA" id="ARBA00009259"/>
    </source>
</evidence>
<feature type="compositionally biased region" description="Polar residues" evidence="10">
    <location>
        <begin position="328"/>
        <end position="355"/>
    </location>
</feature>
<feature type="region of interest" description="Disordered" evidence="10">
    <location>
        <begin position="240"/>
        <end position="362"/>
    </location>
</feature>
<comment type="similarity">
    <text evidence="2 9">Belongs to the Mediator complex subunit 19 family.</text>
</comment>
<dbReference type="OrthoDB" id="2160599at2759"/>
<dbReference type="Proteomes" id="UP000443090">
    <property type="component" value="Unassembled WGS sequence"/>
</dbReference>
<name>A0A8H8UGE6_9HELO</name>
<evidence type="ECO:0000256" key="6">
    <source>
        <dbReference type="ARBA" id="ARBA00023163"/>
    </source>
</evidence>
<organism evidence="11 12">
    <name type="scientific">Lachnellula occidentalis</name>
    <dbReference type="NCBI Taxonomy" id="215460"/>
    <lineage>
        <taxon>Eukaryota</taxon>
        <taxon>Fungi</taxon>
        <taxon>Dikarya</taxon>
        <taxon>Ascomycota</taxon>
        <taxon>Pezizomycotina</taxon>
        <taxon>Leotiomycetes</taxon>
        <taxon>Helotiales</taxon>
        <taxon>Lachnaceae</taxon>
        <taxon>Lachnellula</taxon>
    </lineage>
</organism>
<evidence type="ECO:0000256" key="5">
    <source>
        <dbReference type="ARBA" id="ARBA00023159"/>
    </source>
</evidence>